<dbReference type="EMBL" id="UINC01036740">
    <property type="protein sequence ID" value="SVB31168.1"/>
    <property type="molecule type" value="Genomic_DNA"/>
</dbReference>
<dbReference type="Pfam" id="PF03009">
    <property type="entry name" value="GDPD"/>
    <property type="match status" value="1"/>
</dbReference>
<reference evidence="2" key="1">
    <citation type="submission" date="2018-05" db="EMBL/GenBank/DDBJ databases">
        <authorList>
            <person name="Lanie J.A."/>
            <person name="Ng W.-L."/>
            <person name="Kazmierczak K.M."/>
            <person name="Andrzejewski T.M."/>
            <person name="Davidsen T.M."/>
            <person name="Wayne K.J."/>
            <person name="Tettelin H."/>
            <person name="Glass J.I."/>
            <person name="Rusch D."/>
            <person name="Podicherti R."/>
            <person name="Tsui H.-C.T."/>
            <person name="Winkler M.E."/>
        </authorList>
    </citation>
    <scope>NUCLEOTIDE SEQUENCE</scope>
</reference>
<accession>A0A382CYB5</accession>
<dbReference type="PROSITE" id="PS51704">
    <property type="entry name" value="GP_PDE"/>
    <property type="match status" value="1"/>
</dbReference>
<dbReference type="InterPro" id="IPR030395">
    <property type="entry name" value="GP_PDE_dom"/>
</dbReference>
<feature type="non-terminal residue" evidence="2">
    <location>
        <position position="84"/>
    </location>
</feature>
<organism evidence="2">
    <name type="scientific">marine metagenome</name>
    <dbReference type="NCBI Taxonomy" id="408172"/>
    <lineage>
        <taxon>unclassified sequences</taxon>
        <taxon>metagenomes</taxon>
        <taxon>ecological metagenomes</taxon>
    </lineage>
</organism>
<dbReference type="SUPFAM" id="SSF51695">
    <property type="entry name" value="PLC-like phosphodiesterases"/>
    <property type="match status" value="1"/>
</dbReference>
<gene>
    <name evidence="2" type="ORF">METZ01_LOCUS184022</name>
</gene>
<dbReference type="GO" id="GO:0006629">
    <property type="term" value="P:lipid metabolic process"/>
    <property type="evidence" value="ECO:0007669"/>
    <property type="project" value="InterPro"/>
</dbReference>
<protein>
    <recommendedName>
        <fullName evidence="1">GP-PDE domain-containing protein</fullName>
    </recommendedName>
</protein>
<dbReference type="Gene3D" id="3.20.20.190">
    <property type="entry name" value="Phosphatidylinositol (PI) phosphodiesterase"/>
    <property type="match status" value="1"/>
</dbReference>
<dbReference type="PANTHER" id="PTHR46211:SF1">
    <property type="entry name" value="GLYCEROPHOSPHODIESTER PHOSPHODIESTERASE, CYTOPLASMIC"/>
    <property type="match status" value="1"/>
</dbReference>
<dbReference type="GO" id="GO:0008081">
    <property type="term" value="F:phosphoric diester hydrolase activity"/>
    <property type="evidence" value="ECO:0007669"/>
    <property type="project" value="InterPro"/>
</dbReference>
<evidence type="ECO:0000259" key="1">
    <source>
        <dbReference type="PROSITE" id="PS51704"/>
    </source>
</evidence>
<proteinExistence type="predicted"/>
<sequence>MEIIGHRGASETAPENTLSSISEAWSQAADGVEVDIRLTKDKIFVCMHDTNTLRTSGENALVSETNFEKLKKLDVGSWRGKEWT</sequence>
<dbReference type="AlphaFoldDB" id="A0A382CYB5"/>
<feature type="domain" description="GP-PDE" evidence="1">
    <location>
        <begin position="1"/>
        <end position="84"/>
    </location>
</feature>
<name>A0A382CYB5_9ZZZZ</name>
<evidence type="ECO:0000313" key="2">
    <source>
        <dbReference type="EMBL" id="SVB31168.1"/>
    </source>
</evidence>
<dbReference type="PANTHER" id="PTHR46211">
    <property type="entry name" value="GLYCEROPHOSPHORYL DIESTER PHOSPHODIESTERASE"/>
    <property type="match status" value="1"/>
</dbReference>
<dbReference type="InterPro" id="IPR017946">
    <property type="entry name" value="PLC-like_Pdiesterase_TIM-brl"/>
</dbReference>